<accession>A0A8S4R006</accession>
<name>A0A8S4R006_9NEOP</name>
<protein>
    <submittedName>
        <fullName evidence="2">Jg6017 protein</fullName>
    </submittedName>
</protein>
<reference evidence="2" key="1">
    <citation type="submission" date="2022-03" db="EMBL/GenBank/DDBJ databases">
        <authorList>
            <person name="Lindestad O."/>
        </authorList>
    </citation>
    <scope>NUCLEOTIDE SEQUENCE</scope>
</reference>
<dbReference type="AlphaFoldDB" id="A0A8S4R006"/>
<feature type="region of interest" description="Disordered" evidence="1">
    <location>
        <begin position="45"/>
        <end position="79"/>
    </location>
</feature>
<feature type="compositionally biased region" description="Basic and acidic residues" evidence="1">
    <location>
        <begin position="411"/>
        <end position="421"/>
    </location>
</feature>
<evidence type="ECO:0000313" key="2">
    <source>
        <dbReference type="EMBL" id="CAH2228626.1"/>
    </source>
</evidence>
<sequence>MELVQQCESRVDNVIMMCSSDIEEDAGVSSTLYDQQVLSGEVGLSRVAEKRQRESSEENKNDDDGFSTVQRKTKRKNRVSTETDETYEVCIASSQNLPKQIAMAKLMRSQNIENILGIKYKGPYKVLVTLGNKNDAEKLISCQKLAELEYRCNYTNQVNVVYGVVKDIDLDMEEKEILEIFKCDSEIISMRRLRRLNEKNEWVPSSSVRLGFKSSILPSYILGYGCRFKVEPYTFPVSQCSGCWKYGHLIRACPTKKTKCPKCGLGHDNCDRKEFICINCRGPHMALDKQCPMFLKEKKIRAIMSRKNLTYKKALEFYRQQNDNTPDERGEKKAQTVLQGSKLPNNFENTGKKSYRDVLTARNQTTEFREPTLQDTSDTSDVESEVNNKKSMTSHRPTSSKKTPLKKKKGPYQEENFKNEECNVSNEGNSTFREDTKKDRTKGKLPTFRKILKGLTEILMADRDMEEKICDAISLVIGEIGAMLSKCFKGYSVFKNLLAFCNG</sequence>
<feature type="compositionally biased region" description="Polar residues" evidence="1">
    <location>
        <begin position="422"/>
        <end position="431"/>
    </location>
</feature>
<evidence type="ECO:0000256" key="1">
    <source>
        <dbReference type="SAM" id="MobiDB-lite"/>
    </source>
</evidence>
<comment type="caution">
    <text evidence="2">The sequence shown here is derived from an EMBL/GenBank/DDBJ whole genome shotgun (WGS) entry which is preliminary data.</text>
</comment>
<dbReference type="Proteomes" id="UP000838756">
    <property type="component" value="Unassembled WGS sequence"/>
</dbReference>
<proteinExistence type="predicted"/>
<keyword evidence="3" id="KW-1185">Reference proteome</keyword>
<feature type="compositionally biased region" description="Basic and acidic residues" evidence="1">
    <location>
        <begin position="47"/>
        <end position="63"/>
    </location>
</feature>
<gene>
    <name evidence="2" type="primary">jg6017</name>
    <name evidence="2" type="ORF">PAEG_LOCUS8422</name>
</gene>
<evidence type="ECO:0000313" key="3">
    <source>
        <dbReference type="Proteomes" id="UP000838756"/>
    </source>
</evidence>
<dbReference type="OrthoDB" id="3039988at2759"/>
<feature type="region of interest" description="Disordered" evidence="1">
    <location>
        <begin position="362"/>
        <end position="439"/>
    </location>
</feature>
<organism evidence="2 3">
    <name type="scientific">Pararge aegeria aegeria</name>
    <dbReference type="NCBI Taxonomy" id="348720"/>
    <lineage>
        <taxon>Eukaryota</taxon>
        <taxon>Metazoa</taxon>
        <taxon>Ecdysozoa</taxon>
        <taxon>Arthropoda</taxon>
        <taxon>Hexapoda</taxon>
        <taxon>Insecta</taxon>
        <taxon>Pterygota</taxon>
        <taxon>Neoptera</taxon>
        <taxon>Endopterygota</taxon>
        <taxon>Lepidoptera</taxon>
        <taxon>Glossata</taxon>
        <taxon>Ditrysia</taxon>
        <taxon>Papilionoidea</taxon>
        <taxon>Nymphalidae</taxon>
        <taxon>Satyrinae</taxon>
        <taxon>Satyrini</taxon>
        <taxon>Parargina</taxon>
        <taxon>Pararge</taxon>
    </lineage>
</organism>
<dbReference type="EMBL" id="CAKXAJ010024394">
    <property type="protein sequence ID" value="CAH2228626.1"/>
    <property type="molecule type" value="Genomic_DNA"/>
</dbReference>